<dbReference type="GO" id="GO:0043138">
    <property type="term" value="F:3'-5' DNA helicase activity"/>
    <property type="evidence" value="ECO:0007669"/>
    <property type="project" value="UniProtKB-EC"/>
</dbReference>
<feature type="domain" description="UvrD-like helicase ATP-binding" evidence="12">
    <location>
        <begin position="1"/>
        <end position="246"/>
    </location>
</feature>
<dbReference type="GO" id="GO:0000725">
    <property type="term" value="P:recombinational repair"/>
    <property type="evidence" value="ECO:0007669"/>
    <property type="project" value="TreeGrafter"/>
</dbReference>
<evidence type="ECO:0000313" key="15">
    <source>
        <dbReference type="Proteomes" id="UP000230119"/>
    </source>
</evidence>
<comment type="catalytic activity">
    <reaction evidence="8">
        <text>Couples ATP hydrolysis with the unwinding of duplex DNA by translocating in the 3'-5' direction.</text>
        <dbReference type="EC" id="5.6.2.4"/>
    </reaction>
</comment>
<evidence type="ECO:0000256" key="2">
    <source>
        <dbReference type="ARBA" id="ARBA00022741"/>
    </source>
</evidence>
<dbReference type="PANTHER" id="PTHR11070:SF2">
    <property type="entry name" value="ATP-DEPENDENT DNA HELICASE SRS2"/>
    <property type="match status" value="1"/>
</dbReference>
<dbReference type="PROSITE" id="PS51217">
    <property type="entry name" value="UVRD_HELICASE_CTER"/>
    <property type="match status" value="1"/>
</dbReference>
<dbReference type="EMBL" id="PEVA01000154">
    <property type="protein sequence ID" value="PIV08278.1"/>
    <property type="molecule type" value="Genomic_DNA"/>
</dbReference>
<dbReference type="AlphaFoldDB" id="A0A2M7BS02"/>
<protein>
    <recommendedName>
        <fullName evidence="9">DNA 3'-5' helicase</fullName>
        <ecNumber evidence="9">5.6.2.4</ecNumber>
    </recommendedName>
</protein>
<dbReference type="InterPro" id="IPR027417">
    <property type="entry name" value="P-loop_NTPase"/>
</dbReference>
<evidence type="ECO:0000259" key="12">
    <source>
        <dbReference type="PROSITE" id="PS51198"/>
    </source>
</evidence>
<evidence type="ECO:0000259" key="13">
    <source>
        <dbReference type="PROSITE" id="PS51217"/>
    </source>
</evidence>
<evidence type="ECO:0000256" key="4">
    <source>
        <dbReference type="ARBA" id="ARBA00022806"/>
    </source>
</evidence>
<evidence type="ECO:0000256" key="5">
    <source>
        <dbReference type="ARBA" id="ARBA00022840"/>
    </source>
</evidence>
<comment type="similarity">
    <text evidence="1">Belongs to the helicase family. UvrD subfamily.</text>
</comment>
<evidence type="ECO:0000256" key="6">
    <source>
        <dbReference type="ARBA" id="ARBA00023125"/>
    </source>
</evidence>
<reference evidence="15" key="1">
    <citation type="submission" date="2017-09" db="EMBL/GenBank/DDBJ databases">
        <title>Depth-based differentiation of microbial function through sediment-hosted aquifers and enrichment of novel symbionts in the deep terrestrial subsurface.</title>
        <authorList>
            <person name="Probst A.J."/>
            <person name="Ladd B."/>
            <person name="Jarett J.K."/>
            <person name="Geller-Mcgrath D.E."/>
            <person name="Sieber C.M.K."/>
            <person name="Emerson J.B."/>
            <person name="Anantharaman K."/>
            <person name="Thomas B.C."/>
            <person name="Malmstrom R."/>
            <person name="Stieglmeier M."/>
            <person name="Klingl A."/>
            <person name="Woyke T."/>
            <person name="Ryan C.M."/>
            <person name="Banfield J.F."/>
        </authorList>
    </citation>
    <scope>NUCLEOTIDE SEQUENCE [LARGE SCALE GENOMIC DNA]</scope>
</reference>
<evidence type="ECO:0000256" key="9">
    <source>
        <dbReference type="ARBA" id="ARBA00034808"/>
    </source>
</evidence>
<dbReference type="InterPro" id="IPR014016">
    <property type="entry name" value="UvrD-like_ATP-bd"/>
</dbReference>
<keyword evidence="5 11" id="KW-0067">ATP-binding</keyword>
<dbReference type="GO" id="GO:0016787">
    <property type="term" value="F:hydrolase activity"/>
    <property type="evidence" value="ECO:0007669"/>
    <property type="project" value="UniProtKB-UniRule"/>
</dbReference>
<gene>
    <name evidence="14" type="ORF">COS52_03565</name>
</gene>
<proteinExistence type="inferred from homology"/>
<dbReference type="Gene3D" id="1.10.486.10">
    <property type="entry name" value="PCRA, domain 4"/>
    <property type="match status" value="2"/>
</dbReference>
<keyword evidence="4 11" id="KW-0347">Helicase</keyword>
<comment type="catalytic activity">
    <reaction evidence="10">
        <text>ATP + H2O = ADP + phosphate + H(+)</text>
        <dbReference type="Rhea" id="RHEA:13065"/>
        <dbReference type="ChEBI" id="CHEBI:15377"/>
        <dbReference type="ChEBI" id="CHEBI:15378"/>
        <dbReference type="ChEBI" id="CHEBI:30616"/>
        <dbReference type="ChEBI" id="CHEBI:43474"/>
        <dbReference type="ChEBI" id="CHEBI:456216"/>
        <dbReference type="EC" id="5.6.2.4"/>
    </reaction>
</comment>
<dbReference type="SUPFAM" id="SSF52540">
    <property type="entry name" value="P-loop containing nucleoside triphosphate hydrolases"/>
    <property type="match status" value="1"/>
</dbReference>
<dbReference type="Pfam" id="PF13361">
    <property type="entry name" value="UvrD_C"/>
    <property type="match status" value="1"/>
</dbReference>
<dbReference type="PROSITE" id="PS51198">
    <property type="entry name" value="UVRD_HELICASE_ATP_BIND"/>
    <property type="match status" value="1"/>
</dbReference>
<dbReference type="Proteomes" id="UP000230119">
    <property type="component" value="Unassembled WGS sequence"/>
</dbReference>
<keyword evidence="6" id="KW-0238">DNA-binding</keyword>
<dbReference type="Pfam" id="PF00580">
    <property type="entry name" value="UvrD-helicase"/>
    <property type="match status" value="1"/>
</dbReference>
<evidence type="ECO:0000256" key="7">
    <source>
        <dbReference type="ARBA" id="ARBA00023235"/>
    </source>
</evidence>
<evidence type="ECO:0000256" key="3">
    <source>
        <dbReference type="ARBA" id="ARBA00022801"/>
    </source>
</evidence>
<dbReference type="GO" id="GO:0003677">
    <property type="term" value="F:DNA binding"/>
    <property type="evidence" value="ECO:0007669"/>
    <property type="project" value="UniProtKB-KW"/>
</dbReference>
<feature type="non-terminal residue" evidence="14">
    <location>
        <position position="457"/>
    </location>
</feature>
<evidence type="ECO:0000256" key="1">
    <source>
        <dbReference type="ARBA" id="ARBA00009922"/>
    </source>
</evidence>
<feature type="domain" description="UvrD-like helicase C-terminal" evidence="13">
    <location>
        <begin position="247"/>
        <end position="457"/>
    </location>
</feature>
<accession>A0A2M7BS02</accession>
<keyword evidence="3 11" id="KW-0378">Hydrolase</keyword>
<evidence type="ECO:0000256" key="8">
    <source>
        <dbReference type="ARBA" id="ARBA00034617"/>
    </source>
</evidence>
<dbReference type="PANTHER" id="PTHR11070">
    <property type="entry name" value="UVRD / RECB / PCRA DNA HELICASE FAMILY MEMBER"/>
    <property type="match status" value="1"/>
</dbReference>
<dbReference type="Gene3D" id="1.10.10.160">
    <property type="match status" value="1"/>
</dbReference>
<dbReference type="CDD" id="cd17932">
    <property type="entry name" value="DEXQc_UvrD"/>
    <property type="match status" value="1"/>
</dbReference>
<evidence type="ECO:0000256" key="11">
    <source>
        <dbReference type="PROSITE-ProRule" id="PRU00560"/>
    </source>
</evidence>
<keyword evidence="2 11" id="KW-0547">Nucleotide-binding</keyword>
<evidence type="ECO:0000313" key="14">
    <source>
        <dbReference type="EMBL" id="PIV08278.1"/>
    </source>
</evidence>
<comment type="caution">
    <text evidence="14">The sequence shown here is derived from an EMBL/GenBank/DDBJ whole genome shotgun (WGS) entry which is preliminary data.</text>
</comment>
<dbReference type="Gene3D" id="3.40.50.300">
    <property type="entry name" value="P-loop containing nucleotide triphosphate hydrolases"/>
    <property type="match status" value="2"/>
</dbReference>
<evidence type="ECO:0000256" key="10">
    <source>
        <dbReference type="ARBA" id="ARBA00048988"/>
    </source>
</evidence>
<dbReference type="InterPro" id="IPR000212">
    <property type="entry name" value="DNA_helicase_UvrD/REP"/>
</dbReference>
<dbReference type="InterPro" id="IPR014017">
    <property type="entry name" value="DNA_helicase_UvrD-like_C"/>
</dbReference>
<keyword evidence="7" id="KW-0413">Isomerase</keyword>
<comment type="caution">
    <text evidence="11">Lacks conserved residue(s) required for the propagation of feature annotation.</text>
</comment>
<dbReference type="EC" id="5.6.2.4" evidence="9"/>
<sequence length="457" mass="53115">MLVSKVLYLITQKRIRPSEIVMITFTNKAAAEMKKRIENAGYGKLGFVGTFHSFCASLLRKYAGRLGYGPDFVIFDDDDQGALLKQIIKEKDIARMTASYLSHLISAAKNQLIPPDKFTTFFPQERAADVAKIYSTYQARLKKNNAFDFDDLIIKVVELFRKDDEVRFLIHDKYTQILIDEFQDTNYAQYSLARLLSEESMDITVVGDFSQSIYSWRGADIRNLEKFQEDFPEGKVFELEQNYRSTPPILDFAYTVISKNNGHPILKLFTEKNGGEDIVIKQTQNEEDEALYLVSEIERLQSKFDYKEIAVLYRINAQSRAIEEALLQYGLPYMLIGGIRFYERKEIKDILSYMRLIINPDNEVAQERIMKLGKRKWVEFVEKAIPIREDIEKKDTESLMEEIFSATNYLALYNEKDPDEYSRLENIKELKSMANSYPNINDFLEQIALVESEYSEG</sequence>
<dbReference type="GO" id="GO:0005524">
    <property type="term" value="F:ATP binding"/>
    <property type="evidence" value="ECO:0007669"/>
    <property type="project" value="UniProtKB-UniRule"/>
</dbReference>
<name>A0A2M7BS02_9BACT</name>
<organism evidence="14 15">
    <name type="scientific">Candidatus Roizmanbacteria bacterium CG03_land_8_20_14_0_80_39_12</name>
    <dbReference type="NCBI Taxonomy" id="1974847"/>
    <lineage>
        <taxon>Bacteria</taxon>
        <taxon>Candidatus Roizmaniibacteriota</taxon>
    </lineage>
</organism>
<dbReference type="InterPro" id="IPR013986">
    <property type="entry name" value="DExx_box_DNA_helicase_dom_sf"/>
</dbReference>